<comment type="caution">
    <text evidence="9">The sequence shown here is derived from an EMBL/GenBank/DDBJ whole genome shotgun (WGS) entry which is preliminary data.</text>
</comment>
<dbReference type="SUPFAM" id="SSF48264">
    <property type="entry name" value="Cytochrome P450"/>
    <property type="match status" value="1"/>
</dbReference>
<name>A0AAD8L422_TARER</name>
<dbReference type="PRINTS" id="PR00463">
    <property type="entry name" value="EP450I"/>
</dbReference>
<evidence type="ECO:0000313" key="9">
    <source>
        <dbReference type="EMBL" id="KAK1430885.1"/>
    </source>
</evidence>
<keyword evidence="5 6" id="KW-0408">Iron</keyword>
<dbReference type="GO" id="GO:0005506">
    <property type="term" value="F:iron ion binding"/>
    <property type="evidence" value="ECO:0007669"/>
    <property type="project" value="InterPro"/>
</dbReference>
<sequence>MASIYYYSNTFLILTVFFVTVAVFLRRRTRLPITNWPFLGMTPDLLLNIHRIHDFATHLLKLTNATLMIKGPWLTNTNMLLTSDPANIHYILSKHFHNYPKGPHFRTIFDILGDGIFNSDHELWELHRKKTMLLFKNPQFDSVLETTILNKLGTGLLPVLNFVSYNQSVIDLQDVFQRFTFDVICSLLLDYDPESLSIELPFVACEKAFADAEEAILWRHVVPEKLWKLQKRFGLGKEKKLSEASMVFDEFIYKCLDRKDERKSDEKLGLLTSLVTSFEEEKMFAGHDSRKFIRDTILSLMLAGRDTTSTALSWLFYLLAENTSVETKIREEIKKHLGGRKWDALGVKELGELVYLHGGICEALRLYPPVAFEHKSPVQADVLPSGHVVDEQARIILSFYSMGRMEGIWGEDCMEFRPERWLSGRGGIKHEPSYKFPAFNAGPRTCLGKEMGIIQMKMVVIAIVCHYHVELVKDHEVRASDSIILQMKYGLKVRLLPININQALS</sequence>
<dbReference type="EMBL" id="JAUHHV010000003">
    <property type="protein sequence ID" value="KAK1430885.1"/>
    <property type="molecule type" value="Genomic_DNA"/>
</dbReference>
<dbReference type="GO" id="GO:0006629">
    <property type="term" value="P:lipid metabolic process"/>
    <property type="evidence" value="ECO:0007669"/>
    <property type="project" value="UniProtKB-ARBA"/>
</dbReference>
<dbReference type="Pfam" id="PF00067">
    <property type="entry name" value="p450"/>
    <property type="match status" value="1"/>
</dbReference>
<dbReference type="InterPro" id="IPR001128">
    <property type="entry name" value="Cyt_P450"/>
</dbReference>
<comment type="similarity">
    <text evidence="2 7">Belongs to the cytochrome P450 family.</text>
</comment>
<evidence type="ECO:0000256" key="6">
    <source>
        <dbReference type="PIRSR" id="PIRSR602401-1"/>
    </source>
</evidence>
<evidence type="ECO:0008006" key="11">
    <source>
        <dbReference type="Google" id="ProtNLM"/>
    </source>
</evidence>
<keyword evidence="3 6" id="KW-0479">Metal-binding</keyword>
<keyword evidence="8" id="KW-0812">Transmembrane</keyword>
<dbReference type="InterPro" id="IPR002401">
    <property type="entry name" value="Cyt_P450_E_grp-I"/>
</dbReference>
<evidence type="ECO:0000256" key="1">
    <source>
        <dbReference type="ARBA" id="ARBA00001971"/>
    </source>
</evidence>
<dbReference type="PANTHER" id="PTHR24296">
    <property type="entry name" value="CYTOCHROME P450"/>
    <property type="match status" value="1"/>
</dbReference>
<evidence type="ECO:0000313" key="10">
    <source>
        <dbReference type="Proteomes" id="UP001229421"/>
    </source>
</evidence>
<keyword evidence="8" id="KW-0472">Membrane</keyword>
<evidence type="ECO:0000256" key="8">
    <source>
        <dbReference type="SAM" id="Phobius"/>
    </source>
</evidence>
<reference evidence="9" key="1">
    <citation type="journal article" date="2023" name="bioRxiv">
        <title>Improved chromosome-level genome assembly for marigold (Tagetes erecta).</title>
        <authorList>
            <person name="Jiang F."/>
            <person name="Yuan L."/>
            <person name="Wang S."/>
            <person name="Wang H."/>
            <person name="Xu D."/>
            <person name="Wang A."/>
            <person name="Fan W."/>
        </authorList>
    </citation>
    <scope>NUCLEOTIDE SEQUENCE</scope>
    <source>
        <strain evidence="9">WSJ</strain>
        <tissue evidence="9">Leaf</tissue>
    </source>
</reference>
<dbReference type="InterPro" id="IPR036396">
    <property type="entry name" value="Cyt_P450_sf"/>
</dbReference>
<dbReference type="GO" id="GO:0020037">
    <property type="term" value="F:heme binding"/>
    <property type="evidence" value="ECO:0007669"/>
    <property type="project" value="InterPro"/>
</dbReference>
<evidence type="ECO:0000256" key="4">
    <source>
        <dbReference type="ARBA" id="ARBA00023002"/>
    </source>
</evidence>
<dbReference type="Gene3D" id="1.10.630.10">
    <property type="entry name" value="Cytochrome P450"/>
    <property type="match status" value="1"/>
</dbReference>
<gene>
    <name evidence="9" type="ORF">QVD17_13979</name>
</gene>
<organism evidence="9 10">
    <name type="scientific">Tagetes erecta</name>
    <name type="common">African marigold</name>
    <dbReference type="NCBI Taxonomy" id="13708"/>
    <lineage>
        <taxon>Eukaryota</taxon>
        <taxon>Viridiplantae</taxon>
        <taxon>Streptophyta</taxon>
        <taxon>Embryophyta</taxon>
        <taxon>Tracheophyta</taxon>
        <taxon>Spermatophyta</taxon>
        <taxon>Magnoliopsida</taxon>
        <taxon>eudicotyledons</taxon>
        <taxon>Gunneridae</taxon>
        <taxon>Pentapetalae</taxon>
        <taxon>asterids</taxon>
        <taxon>campanulids</taxon>
        <taxon>Asterales</taxon>
        <taxon>Asteraceae</taxon>
        <taxon>Asteroideae</taxon>
        <taxon>Heliantheae alliance</taxon>
        <taxon>Tageteae</taxon>
        <taxon>Tagetes</taxon>
    </lineage>
</organism>
<keyword evidence="10" id="KW-1185">Reference proteome</keyword>
<accession>A0AAD8L422</accession>
<evidence type="ECO:0000256" key="3">
    <source>
        <dbReference type="ARBA" id="ARBA00022723"/>
    </source>
</evidence>
<dbReference type="InterPro" id="IPR017972">
    <property type="entry name" value="Cyt_P450_CS"/>
</dbReference>
<dbReference type="GO" id="GO:0016705">
    <property type="term" value="F:oxidoreductase activity, acting on paired donors, with incorporation or reduction of molecular oxygen"/>
    <property type="evidence" value="ECO:0007669"/>
    <property type="project" value="InterPro"/>
</dbReference>
<evidence type="ECO:0000256" key="2">
    <source>
        <dbReference type="ARBA" id="ARBA00010617"/>
    </source>
</evidence>
<evidence type="ECO:0000256" key="7">
    <source>
        <dbReference type="RuleBase" id="RU000461"/>
    </source>
</evidence>
<keyword evidence="6 7" id="KW-0349">Heme</keyword>
<dbReference type="AlphaFoldDB" id="A0AAD8L422"/>
<dbReference type="PRINTS" id="PR00385">
    <property type="entry name" value="P450"/>
</dbReference>
<keyword evidence="7" id="KW-0503">Monooxygenase</keyword>
<feature type="transmembrane region" description="Helical" evidence="8">
    <location>
        <begin position="6"/>
        <end position="25"/>
    </location>
</feature>
<feature type="binding site" description="axial binding residue" evidence="6">
    <location>
        <position position="446"/>
    </location>
    <ligand>
        <name>heme</name>
        <dbReference type="ChEBI" id="CHEBI:30413"/>
    </ligand>
    <ligandPart>
        <name>Fe</name>
        <dbReference type="ChEBI" id="CHEBI:18248"/>
    </ligandPart>
</feature>
<proteinExistence type="inferred from homology"/>
<comment type="cofactor">
    <cofactor evidence="1 6">
        <name>heme</name>
        <dbReference type="ChEBI" id="CHEBI:30413"/>
    </cofactor>
</comment>
<evidence type="ECO:0000256" key="5">
    <source>
        <dbReference type="ARBA" id="ARBA00023004"/>
    </source>
</evidence>
<dbReference type="Proteomes" id="UP001229421">
    <property type="component" value="Unassembled WGS sequence"/>
</dbReference>
<dbReference type="PROSITE" id="PS00086">
    <property type="entry name" value="CYTOCHROME_P450"/>
    <property type="match status" value="1"/>
</dbReference>
<dbReference type="GO" id="GO:0004497">
    <property type="term" value="F:monooxygenase activity"/>
    <property type="evidence" value="ECO:0007669"/>
    <property type="project" value="UniProtKB-KW"/>
</dbReference>
<keyword evidence="4 7" id="KW-0560">Oxidoreductase</keyword>
<protein>
    <recommendedName>
        <fullName evidence="11">Cytochrome P450</fullName>
    </recommendedName>
</protein>
<keyword evidence="8" id="KW-1133">Transmembrane helix</keyword>
<dbReference type="CDD" id="cd11064">
    <property type="entry name" value="CYP86A"/>
    <property type="match status" value="1"/>
</dbReference>